<dbReference type="Gene3D" id="3.60.15.10">
    <property type="entry name" value="Ribonuclease Z/Hydroxyacylglutathione hydrolase-like"/>
    <property type="match status" value="1"/>
</dbReference>
<dbReference type="PANTHER" id="PTHR46018:SF2">
    <property type="entry name" value="ZINC PHOSPHODIESTERASE ELAC PROTEIN 1"/>
    <property type="match status" value="1"/>
</dbReference>
<evidence type="ECO:0000313" key="3">
    <source>
        <dbReference type="Proteomes" id="UP000288361"/>
    </source>
</evidence>
<dbReference type="SMART" id="SM00849">
    <property type="entry name" value="Lactamase_B"/>
    <property type="match status" value="1"/>
</dbReference>
<comment type="caution">
    <text evidence="2">The sequence shown here is derived from an EMBL/GenBank/DDBJ whole genome shotgun (WGS) entry which is preliminary data.</text>
</comment>
<dbReference type="AlphaFoldDB" id="A0A432YID6"/>
<dbReference type="PANTHER" id="PTHR46018">
    <property type="entry name" value="ZINC PHOSPHODIESTERASE ELAC PROTEIN 1"/>
    <property type="match status" value="1"/>
</dbReference>
<dbReference type="PRINTS" id="PR00388">
    <property type="entry name" value="PDIESTERASE2"/>
</dbReference>
<gene>
    <name evidence="2" type="ORF">CWI73_11635</name>
</gene>
<evidence type="ECO:0000259" key="1">
    <source>
        <dbReference type="SMART" id="SM00849"/>
    </source>
</evidence>
<dbReference type="InterPro" id="IPR036866">
    <property type="entry name" value="RibonucZ/Hydroxyglut_hydro"/>
</dbReference>
<feature type="domain" description="Metallo-beta-lactamase" evidence="1">
    <location>
        <begin position="19"/>
        <end position="213"/>
    </location>
</feature>
<name>A0A432YID6_9GAMM</name>
<dbReference type="Pfam" id="PF12706">
    <property type="entry name" value="Lactamase_B_2"/>
    <property type="match status" value="1"/>
</dbReference>
<dbReference type="GO" id="GO:0004115">
    <property type="term" value="F:3',5'-cyclic-AMP phosphodiesterase activity"/>
    <property type="evidence" value="ECO:0007669"/>
    <property type="project" value="InterPro"/>
</dbReference>
<accession>A0A432YID6</accession>
<dbReference type="GO" id="GO:0006198">
    <property type="term" value="P:cAMP catabolic process"/>
    <property type="evidence" value="ECO:0007669"/>
    <property type="project" value="InterPro"/>
</dbReference>
<reference evidence="2 3" key="1">
    <citation type="journal article" date="2011" name="Front. Microbiol.">
        <title>Genomic signatures of strain selection and enhancement in Bacillus atrophaeus var. globigii, a historical biowarfare simulant.</title>
        <authorList>
            <person name="Gibbons H.S."/>
            <person name="Broomall S.M."/>
            <person name="McNew L.A."/>
            <person name="Daligault H."/>
            <person name="Chapman C."/>
            <person name="Bruce D."/>
            <person name="Karavis M."/>
            <person name="Krepps M."/>
            <person name="McGregor P.A."/>
            <person name="Hong C."/>
            <person name="Park K.H."/>
            <person name="Akmal A."/>
            <person name="Feldman A."/>
            <person name="Lin J.S."/>
            <person name="Chang W.E."/>
            <person name="Higgs B.W."/>
            <person name="Demirev P."/>
            <person name="Lindquist J."/>
            <person name="Liem A."/>
            <person name="Fochler E."/>
            <person name="Read T.D."/>
            <person name="Tapia R."/>
            <person name="Johnson S."/>
            <person name="Bishop-Lilly K.A."/>
            <person name="Detter C."/>
            <person name="Han C."/>
            <person name="Sozhamannan S."/>
            <person name="Rosenzweig C.N."/>
            <person name="Skowronski E.W."/>
        </authorList>
    </citation>
    <scope>NUCLEOTIDE SEQUENCE [LARGE SCALE GENOMIC DNA]</scope>
    <source>
        <strain evidence="2 3">TPS4-2</strain>
    </source>
</reference>
<dbReference type="Proteomes" id="UP000288361">
    <property type="component" value="Unassembled WGS sequence"/>
</dbReference>
<dbReference type="SUPFAM" id="SSF56281">
    <property type="entry name" value="Metallo-hydrolase/oxidoreductase"/>
    <property type="match status" value="1"/>
</dbReference>
<dbReference type="InterPro" id="IPR000396">
    <property type="entry name" value="Pdiesterase2"/>
</dbReference>
<proteinExistence type="predicted"/>
<protein>
    <submittedName>
        <fullName evidence="2">3',5'-cyclic-nucleotide phosphodiesterase</fullName>
    </submittedName>
</protein>
<dbReference type="RefSeq" id="WP_126752934.1">
    <property type="nucleotide sequence ID" value="NZ_JBHUMT010000012.1"/>
</dbReference>
<dbReference type="InterPro" id="IPR001279">
    <property type="entry name" value="Metallo-B-lactamas"/>
</dbReference>
<organism evidence="2 3">
    <name type="scientific">Idiomarina piscisalsi</name>
    <dbReference type="NCBI Taxonomy" id="1096243"/>
    <lineage>
        <taxon>Bacteria</taxon>
        <taxon>Pseudomonadati</taxon>
        <taxon>Pseudomonadota</taxon>
        <taxon>Gammaproteobacteria</taxon>
        <taxon>Alteromonadales</taxon>
        <taxon>Idiomarinaceae</taxon>
        <taxon>Idiomarina</taxon>
    </lineage>
</organism>
<sequence length="249" mass="27551">MNIQVLGCSGGLSGDNKNGSTCVQLRSDIVIDAGTGLNRLSLAQMRQVRHVFLTHSHMDHIAALPTFLSNQYDSEHLPVTVYALPHTLAKLRDNIFNGDIWPELSSMTEGPTAILRFEEIQPGHCVNIDDMSIKAFEVEHSVPTVGYSVKNSGQHFVFCADTIAGSVLTQQLNALGDIDTLMLECAFPNELMDVAQRTKHMTPSLLQEALASLKQQPKELWITHLKPSYEAQLRELLTKTPPHKNTVVL</sequence>
<dbReference type="EMBL" id="PIQA01000014">
    <property type="protein sequence ID" value="RUO60712.1"/>
    <property type="molecule type" value="Genomic_DNA"/>
</dbReference>
<dbReference type="GO" id="GO:0042781">
    <property type="term" value="F:3'-tRNA processing endoribonuclease activity"/>
    <property type="evidence" value="ECO:0007669"/>
    <property type="project" value="TreeGrafter"/>
</dbReference>
<evidence type="ECO:0000313" key="2">
    <source>
        <dbReference type="EMBL" id="RUO60712.1"/>
    </source>
</evidence>
<dbReference type="CDD" id="cd07735">
    <property type="entry name" value="class_II_PDE_MBL-fold"/>
    <property type="match status" value="1"/>
</dbReference>